<evidence type="ECO:0008006" key="2">
    <source>
        <dbReference type="Google" id="ProtNLM"/>
    </source>
</evidence>
<accession>A0A0B7B3B0</accession>
<reference evidence="1" key="1">
    <citation type="submission" date="2014-12" db="EMBL/GenBank/DDBJ databases">
        <title>Insight into the proteome of Arion vulgaris.</title>
        <authorList>
            <person name="Aradska J."/>
            <person name="Bulat T."/>
            <person name="Smidak R."/>
            <person name="Sarate P."/>
            <person name="Gangsoo J."/>
            <person name="Sialana F."/>
            <person name="Bilban M."/>
            <person name="Lubec G."/>
        </authorList>
    </citation>
    <scope>NUCLEOTIDE SEQUENCE</scope>
    <source>
        <tissue evidence="1">Skin</tissue>
    </source>
</reference>
<protein>
    <recommendedName>
        <fullName evidence="2">Mos1 transposase HTH domain-containing protein</fullName>
    </recommendedName>
</protein>
<feature type="non-terminal residue" evidence="1">
    <location>
        <position position="1"/>
    </location>
</feature>
<dbReference type="EMBL" id="HACG01039740">
    <property type="protein sequence ID" value="CEK86605.1"/>
    <property type="molecule type" value="Transcribed_RNA"/>
</dbReference>
<dbReference type="AlphaFoldDB" id="A0A0B7B3B0"/>
<evidence type="ECO:0000313" key="1">
    <source>
        <dbReference type="EMBL" id="CEK86605.1"/>
    </source>
</evidence>
<name>A0A0B7B3B0_9EUPU</name>
<gene>
    <name evidence="1" type="primary">ORF154683</name>
</gene>
<sequence>KDIHKEMLPVYANKYLSCKAVHIWVEKFSQERSKIADEIRSGNSVEIPTEASVQRVEKIRGERRVAIDYSICNRMLTWFSIQHNA</sequence>
<proteinExistence type="predicted"/>
<organism evidence="1">
    <name type="scientific">Arion vulgaris</name>
    <dbReference type="NCBI Taxonomy" id="1028688"/>
    <lineage>
        <taxon>Eukaryota</taxon>
        <taxon>Metazoa</taxon>
        <taxon>Spiralia</taxon>
        <taxon>Lophotrochozoa</taxon>
        <taxon>Mollusca</taxon>
        <taxon>Gastropoda</taxon>
        <taxon>Heterobranchia</taxon>
        <taxon>Euthyneura</taxon>
        <taxon>Panpulmonata</taxon>
        <taxon>Eupulmonata</taxon>
        <taxon>Stylommatophora</taxon>
        <taxon>Helicina</taxon>
        <taxon>Arionoidea</taxon>
        <taxon>Arionidae</taxon>
        <taxon>Arion</taxon>
    </lineage>
</organism>